<evidence type="ECO:0000313" key="2">
    <source>
        <dbReference type="Proteomes" id="UP000215244"/>
    </source>
</evidence>
<protein>
    <submittedName>
        <fullName evidence="1">Uncharacterized protein</fullName>
    </submittedName>
</protein>
<dbReference type="AlphaFoldDB" id="A0A223VBD2"/>
<name>A0A223VBD2_9FLAO</name>
<gene>
    <name evidence="1" type="ORF">CJ263_12125</name>
</gene>
<sequence length="179" mass="20320">MEALSLDIFIVPTIALTVVVLLYLYFAKQVRDKKNYNNYIIGIAVIAFSFNFIWELAQGLLYEGFEYDWQHISFCALASVADMLMVLILLFGFGLVYKNVFWTSSMDINKIFPLIFIGSAGAILGEIWHTSRGDWAYAEAMPIVPWVNVGLSPLLQFALLPYLIFVIGKNFINEGNLEK</sequence>
<reference evidence="1 2" key="1">
    <citation type="submission" date="2017-08" db="EMBL/GenBank/DDBJ databases">
        <title>The complete genome sequence of Maribacter sp. B1, isolated from deep-sea sediment.</title>
        <authorList>
            <person name="Wu Y.-H."/>
            <person name="Cheng H."/>
            <person name="Xu X.-W."/>
        </authorList>
    </citation>
    <scope>NUCLEOTIDE SEQUENCE [LARGE SCALE GENOMIC DNA]</scope>
    <source>
        <strain evidence="1 2">B1</strain>
    </source>
</reference>
<dbReference type="OrthoDB" id="979152at2"/>
<dbReference type="KEGG" id="marb:CJ263_12125"/>
<accession>A0A223VBD2</accession>
<dbReference type="Proteomes" id="UP000215244">
    <property type="component" value="Chromosome"/>
</dbReference>
<dbReference type="RefSeq" id="WP_094999234.1">
    <property type="nucleotide sequence ID" value="NZ_BMJL01000007.1"/>
</dbReference>
<organism evidence="1 2">
    <name type="scientific">Maribacter cobaltidurans</name>
    <dbReference type="NCBI Taxonomy" id="1178778"/>
    <lineage>
        <taxon>Bacteria</taxon>
        <taxon>Pseudomonadati</taxon>
        <taxon>Bacteroidota</taxon>
        <taxon>Flavobacteriia</taxon>
        <taxon>Flavobacteriales</taxon>
        <taxon>Flavobacteriaceae</taxon>
        <taxon>Maribacter</taxon>
    </lineage>
</organism>
<keyword evidence="2" id="KW-1185">Reference proteome</keyword>
<dbReference type="EMBL" id="CP022957">
    <property type="protein sequence ID" value="ASV32684.1"/>
    <property type="molecule type" value="Genomic_DNA"/>
</dbReference>
<proteinExistence type="predicted"/>
<evidence type="ECO:0000313" key="1">
    <source>
        <dbReference type="EMBL" id="ASV32684.1"/>
    </source>
</evidence>